<feature type="region of interest" description="Disordered" evidence="1">
    <location>
        <begin position="111"/>
        <end position="170"/>
    </location>
</feature>
<dbReference type="EMBL" id="KI669511">
    <property type="protein sequence ID" value="OCF31965.1"/>
    <property type="molecule type" value="Genomic_DNA"/>
</dbReference>
<dbReference type="OrthoDB" id="2574878at2759"/>
<dbReference type="Proteomes" id="UP000092666">
    <property type="component" value="Unassembled WGS sequence"/>
</dbReference>
<sequence length="359" mass="38734">MEYLNFSPIPTAIPTTGRAAPAPFPAPRRVNFSHTTDESIDVHQLLTRWADGLGVMKGGTYDEWVEFVDEHFVQDARFSLGCAGEDMRIYDIPASLLPRVLLTISEKAGTDFDQQSSRSTPSSSTSPNHIHIHRPVRRSVAEIPNTQSSAQNGGTSAERPPGDGGAATEGEDTETFDISWYFGQYFWRGSISAEVVEDHTAISGHVDIGGIKFTKMGLVVVLNEGDVIPEAIIRVLEVSQTMEHLSTILEIQRSENISPNDALKKLLASEARLSTSTAAEQHHADIRENGHGGLKQDANANGAGEGEGEHPDGKRHRADADDAFHDDVKRGRGGDGDEDGTAKADEGCNQDMIVDGPAG</sequence>
<organism evidence="2 3">
    <name type="scientific">Kwoniella heveanensis BCC8398</name>
    <dbReference type="NCBI Taxonomy" id="1296120"/>
    <lineage>
        <taxon>Eukaryota</taxon>
        <taxon>Fungi</taxon>
        <taxon>Dikarya</taxon>
        <taxon>Basidiomycota</taxon>
        <taxon>Agaricomycotina</taxon>
        <taxon>Tremellomycetes</taxon>
        <taxon>Tremellales</taxon>
        <taxon>Cryptococcaceae</taxon>
        <taxon>Kwoniella</taxon>
    </lineage>
</organism>
<reference evidence="3" key="2">
    <citation type="submission" date="2013-12" db="EMBL/GenBank/DDBJ databases">
        <title>Evolution of pathogenesis and genome organization in the Tremellales.</title>
        <authorList>
            <person name="Cuomo C."/>
            <person name="Litvintseva A."/>
            <person name="Heitman J."/>
            <person name="Chen Y."/>
            <person name="Sun S."/>
            <person name="Springer D."/>
            <person name="Dromer F."/>
            <person name="Young S."/>
            <person name="Zeng Q."/>
            <person name="Chapman S."/>
            <person name="Gujja S."/>
            <person name="Saif S."/>
            <person name="Birren B."/>
        </authorList>
    </citation>
    <scope>NUCLEOTIDE SEQUENCE [LARGE SCALE GENOMIC DNA]</scope>
    <source>
        <strain evidence="3">BCC8398</strain>
    </source>
</reference>
<evidence type="ECO:0000313" key="2">
    <source>
        <dbReference type="EMBL" id="OCF31965.1"/>
    </source>
</evidence>
<protein>
    <submittedName>
        <fullName evidence="2">Uncharacterized protein</fullName>
    </submittedName>
</protein>
<dbReference type="AlphaFoldDB" id="A0A1B9GM75"/>
<feature type="compositionally biased region" description="Polar residues" evidence="1">
    <location>
        <begin position="144"/>
        <end position="155"/>
    </location>
</feature>
<keyword evidence="3" id="KW-1185">Reference proteome</keyword>
<evidence type="ECO:0000256" key="1">
    <source>
        <dbReference type="SAM" id="MobiDB-lite"/>
    </source>
</evidence>
<reference evidence="2 3" key="1">
    <citation type="submission" date="2013-07" db="EMBL/GenBank/DDBJ databases">
        <title>The Genome Sequence of Cryptococcus heveanensis BCC8398.</title>
        <authorList>
            <consortium name="The Broad Institute Genome Sequencing Platform"/>
            <person name="Cuomo C."/>
            <person name="Litvintseva A."/>
            <person name="Chen Y."/>
            <person name="Heitman J."/>
            <person name="Sun S."/>
            <person name="Springer D."/>
            <person name="Dromer F."/>
            <person name="Young S.K."/>
            <person name="Zeng Q."/>
            <person name="Gargeya S."/>
            <person name="Fitzgerald M."/>
            <person name="Abouelleil A."/>
            <person name="Alvarado L."/>
            <person name="Berlin A.M."/>
            <person name="Chapman S.B."/>
            <person name="Dewar J."/>
            <person name="Goldberg J."/>
            <person name="Griggs A."/>
            <person name="Gujja S."/>
            <person name="Hansen M."/>
            <person name="Howarth C."/>
            <person name="Imamovic A."/>
            <person name="Larimer J."/>
            <person name="McCowan C."/>
            <person name="Murphy C."/>
            <person name="Pearson M."/>
            <person name="Priest M."/>
            <person name="Roberts A."/>
            <person name="Saif S."/>
            <person name="Shea T."/>
            <person name="Sykes S."/>
            <person name="Wortman J."/>
            <person name="Nusbaum C."/>
            <person name="Birren B."/>
        </authorList>
    </citation>
    <scope>NUCLEOTIDE SEQUENCE [LARGE SCALE GENOMIC DNA]</scope>
    <source>
        <strain evidence="2 3">BCC8398</strain>
    </source>
</reference>
<name>A0A1B9GM75_9TREE</name>
<feature type="compositionally biased region" description="Basic and acidic residues" evidence="1">
    <location>
        <begin position="307"/>
        <end position="346"/>
    </location>
</feature>
<feature type="region of interest" description="Disordered" evidence="1">
    <location>
        <begin position="288"/>
        <end position="359"/>
    </location>
</feature>
<accession>A0A1B9GM75</accession>
<feature type="compositionally biased region" description="Low complexity" evidence="1">
    <location>
        <begin position="116"/>
        <end position="127"/>
    </location>
</feature>
<proteinExistence type="predicted"/>
<evidence type="ECO:0000313" key="3">
    <source>
        <dbReference type="Proteomes" id="UP000092666"/>
    </source>
</evidence>
<gene>
    <name evidence="2" type="ORF">I316_06349</name>
</gene>